<dbReference type="Proteomes" id="UP001062846">
    <property type="component" value="Chromosome 1"/>
</dbReference>
<comment type="caution">
    <text evidence="1">The sequence shown here is derived from an EMBL/GenBank/DDBJ whole genome shotgun (WGS) entry which is preliminary data.</text>
</comment>
<protein>
    <submittedName>
        <fullName evidence="1">Uncharacterized protein</fullName>
    </submittedName>
</protein>
<dbReference type="EMBL" id="CM046388">
    <property type="protein sequence ID" value="KAI8572068.1"/>
    <property type="molecule type" value="Genomic_DNA"/>
</dbReference>
<accession>A0ACC0Q510</accession>
<organism evidence="1 2">
    <name type="scientific">Rhododendron molle</name>
    <name type="common">Chinese azalea</name>
    <name type="synonym">Azalea mollis</name>
    <dbReference type="NCBI Taxonomy" id="49168"/>
    <lineage>
        <taxon>Eukaryota</taxon>
        <taxon>Viridiplantae</taxon>
        <taxon>Streptophyta</taxon>
        <taxon>Embryophyta</taxon>
        <taxon>Tracheophyta</taxon>
        <taxon>Spermatophyta</taxon>
        <taxon>Magnoliopsida</taxon>
        <taxon>eudicotyledons</taxon>
        <taxon>Gunneridae</taxon>
        <taxon>Pentapetalae</taxon>
        <taxon>asterids</taxon>
        <taxon>Ericales</taxon>
        <taxon>Ericaceae</taxon>
        <taxon>Ericoideae</taxon>
        <taxon>Rhodoreae</taxon>
        <taxon>Rhododendron</taxon>
    </lineage>
</organism>
<evidence type="ECO:0000313" key="2">
    <source>
        <dbReference type="Proteomes" id="UP001062846"/>
    </source>
</evidence>
<name>A0ACC0Q510_RHOML</name>
<proteinExistence type="predicted"/>
<evidence type="ECO:0000313" key="1">
    <source>
        <dbReference type="EMBL" id="KAI8572068.1"/>
    </source>
</evidence>
<gene>
    <name evidence="1" type="ORF">RHMOL_Rhmol01G0169900</name>
</gene>
<keyword evidence="2" id="KW-1185">Reference proteome</keyword>
<reference evidence="1" key="1">
    <citation type="submission" date="2022-02" db="EMBL/GenBank/DDBJ databases">
        <title>Plant Genome Project.</title>
        <authorList>
            <person name="Zhang R.-G."/>
        </authorList>
    </citation>
    <scope>NUCLEOTIDE SEQUENCE</scope>
    <source>
        <strain evidence="1">AT1</strain>
    </source>
</reference>
<sequence length="222" mass="26656">MQYWKTMSRQKLMKSKKYLRMIWILIWIMIFNLSAMLYMWMNVRVFLLVIKVRTNLEDLTIRRWKAVDESVKAPMLQRIKDRFNLEGDPIDIEKAVARQFGCRLSDYTHTLYRRYKKLKSTKGVEYARSHPPSGVTHEQWIGLIDKKWSDTKFQLVQRDRDSHCGKGTIAADKGCWWSRGPFFWFCRDGTRLDTQKVGGIYEKAKILFVFVLLFVMMGWWYI</sequence>